<evidence type="ECO:0000313" key="1">
    <source>
        <dbReference type="EMBL" id="KAK1147867.1"/>
    </source>
</evidence>
<protein>
    <submittedName>
        <fullName evidence="1">Uncharacterized protein</fullName>
    </submittedName>
</protein>
<evidence type="ECO:0000313" key="2">
    <source>
        <dbReference type="Proteomes" id="UP001177260"/>
    </source>
</evidence>
<sequence>MPSKVVERQNYFLRSSRHRVEFQQFSRIYIIGAPGAGKGSLCTKLATDHGFHHLSVGDLLRKQAASGSLRPDLVRAIQGSALLEIDDLVSILKHAVEELSNAGKKRLLIDGVPRSFDQIQHIEAAVGSPDLVLFFHCPEDLAKQRFLTRNIPGRFGDAATFHVRYKHYLGENNQIVGHYQEKGVLMTVDTSGDIESSYAKLLEALRSREV</sequence>
<proteinExistence type="predicted"/>
<dbReference type="Proteomes" id="UP001177260">
    <property type="component" value="Unassembled WGS sequence"/>
</dbReference>
<comment type="caution">
    <text evidence="1">The sequence shown here is derived from an EMBL/GenBank/DDBJ whole genome shotgun (WGS) entry which is preliminary data.</text>
</comment>
<dbReference type="EMBL" id="JAOPJF010000010">
    <property type="protein sequence ID" value="KAK1147867.1"/>
    <property type="molecule type" value="Genomic_DNA"/>
</dbReference>
<reference evidence="1 2" key="1">
    <citation type="journal article" date="2023" name="ACS Omega">
        <title>Identification of the Neoaspergillic Acid Biosynthesis Gene Cluster by Establishing an In Vitro CRISPR-Ribonucleoprotein Genetic System in Aspergillus melleus.</title>
        <authorList>
            <person name="Yuan B."/>
            <person name="Grau M.F."/>
            <person name="Murata R.M."/>
            <person name="Torok T."/>
            <person name="Venkateswaran K."/>
            <person name="Stajich J.E."/>
            <person name="Wang C.C.C."/>
        </authorList>
    </citation>
    <scope>NUCLEOTIDE SEQUENCE [LARGE SCALE GENOMIC DNA]</scope>
    <source>
        <strain evidence="1 2">IMV 1140</strain>
    </source>
</reference>
<keyword evidence="2" id="KW-1185">Reference proteome</keyword>
<accession>A0ACC3BB68</accession>
<organism evidence="1 2">
    <name type="scientific">Aspergillus melleus</name>
    <dbReference type="NCBI Taxonomy" id="138277"/>
    <lineage>
        <taxon>Eukaryota</taxon>
        <taxon>Fungi</taxon>
        <taxon>Dikarya</taxon>
        <taxon>Ascomycota</taxon>
        <taxon>Pezizomycotina</taxon>
        <taxon>Eurotiomycetes</taxon>
        <taxon>Eurotiomycetidae</taxon>
        <taxon>Eurotiales</taxon>
        <taxon>Aspergillaceae</taxon>
        <taxon>Aspergillus</taxon>
        <taxon>Aspergillus subgen. Circumdati</taxon>
    </lineage>
</organism>
<name>A0ACC3BB68_9EURO</name>
<gene>
    <name evidence="1" type="ORF">N8T08_000381</name>
</gene>